<feature type="domain" description="HTH marR-type" evidence="1">
    <location>
        <begin position="18"/>
        <end position="146"/>
    </location>
</feature>
<evidence type="ECO:0000259" key="1">
    <source>
        <dbReference type="PROSITE" id="PS50995"/>
    </source>
</evidence>
<evidence type="ECO:0000313" key="3">
    <source>
        <dbReference type="Proteomes" id="UP001204746"/>
    </source>
</evidence>
<dbReference type="PANTHER" id="PTHR39515">
    <property type="entry name" value="CONSERVED PROTEIN"/>
    <property type="match status" value="1"/>
</dbReference>
<dbReference type="Gene3D" id="1.10.10.10">
    <property type="entry name" value="Winged helix-like DNA-binding domain superfamily/Winged helix DNA-binding domain"/>
    <property type="match status" value="1"/>
</dbReference>
<proteinExistence type="predicted"/>
<keyword evidence="3" id="KW-1185">Reference proteome</keyword>
<gene>
    <name evidence="2" type="ORF">NP777_04270</name>
</gene>
<evidence type="ECO:0000313" key="2">
    <source>
        <dbReference type="EMBL" id="MCQ8187484.1"/>
    </source>
</evidence>
<dbReference type="PROSITE" id="PS50995">
    <property type="entry name" value="HTH_MARR_2"/>
    <property type="match status" value="1"/>
</dbReference>
<dbReference type="PRINTS" id="PR00598">
    <property type="entry name" value="HTHMARR"/>
</dbReference>
<organism evidence="2 3">
    <name type="scientific">Streptomyces rugosispiralis</name>
    <dbReference type="NCBI Taxonomy" id="2967341"/>
    <lineage>
        <taxon>Bacteria</taxon>
        <taxon>Bacillati</taxon>
        <taxon>Actinomycetota</taxon>
        <taxon>Actinomycetes</taxon>
        <taxon>Kitasatosporales</taxon>
        <taxon>Streptomycetaceae</taxon>
        <taxon>Streptomyces</taxon>
    </lineage>
</organism>
<dbReference type="InterPro" id="IPR052526">
    <property type="entry name" value="HTH-type_Bedaq_tolerance"/>
</dbReference>
<dbReference type="SMART" id="SM00347">
    <property type="entry name" value="HTH_MARR"/>
    <property type="match status" value="1"/>
</dbReference>
<reference evidence="2 3" key="1">
    <citation type="submission" date="2022-07" db="EMBL/GenBank/DDBJ databases">
        <authorList>
            <person name="Phongsopitanun W."/>
            <person name="Tanasupawat S."/>
        </authorList>
    </citation>
    <scope>NUCLEOTIDE SEQUENCE [LARGE SCALE GENOMIC DNA]</scope>
    <source>
        <strain evidence="2 3">RCU-064</strain>
    </source>
</reference>
<comment type="caution">
    <text evidence="2">The sequence shown here is derived from an EMBL/GenBank/DDBJ whole genome shotgun (WGS) entry which is preliminary data.</text>
</comment>
<accession>A0ABT1USA9</accession>
<sequence>MEYTQQSGARDSDAPATREEVAEALEQLAFLAVRHLTNRDISFTAASTLGRLSREGPSRLTALAADEGVTQPSMTQLIQRLERQGLVTRVDDPHDGRVVLVAITDAGRELLAERRRGRTDRLAELLATLSPEDQQALATAVRAATPAFQRLVENAARARRSPSPGSTAS</sequence>
<dbReference type="SUPFAM" id="SSF46785">
    <property type="entry name" value="Winged helix' DNA-binding domain"/>
    <property type="match status" value="1"/>
</dbReference>
<dbReference type="EMBL" id="JANIAA010000002">
    <property type="protein sequence ID" value="MCQ8187484.1"/>
    <property type="molecule type" value="Genomic_DNA"/>
</dbReference>
<name>A0ABT1USA9_9ACTN</name>
<dbReference type="PANTHER" id="PTHR39515:SF2">
    <property type="entry name" value="HTH-TYPE TRANSCRIPTIONAL REGULATOR RV0880"/>
    <property type="match status" value="1"/>
</dbReference>
<protein>
    <submittedName>
        <fullName evidence="2">MarR family transcriptional regulator</fullName>
    </submittedName>
</protein>
<dbReference type="InterPro" id="IPR036388">
    <property type="entry name" value="WH-like_DNA-bd_sf"/>
</dbReference>
<dbReference type="Proteomes" id="UP001204746">
    <property type="component" value="Unassembled WGS sequence"/>
</dbReference>
<dbReference type="InterPro" id="IPR000835">
    <property type="entry name" value="HTH_MarR-typ"/>
</dbReference>
<dbReference type="InterPro" id="IPR036390">
    <property type="entry name" value="WH_DNA-bd_sf"/>
</dbReference>
<dbReference type="RefSeq" id="WP_256648676.1">
    <property type="nucleotide sequence ID" value="NZ_JANIAA010000002.1"/>
</dbReference>
<dbReference type="Pfam" id="PF01047">
    <property type="entry name" value="MarR"/>
    <property type="match status" value="1"/>
</dbReference>